<dbReference type="InterPro" id="IPR021109">
    <property type="entry name" value="Peptidase_aspartic_dom_sf"/>
</dbReference>
<dbReference type="Proteomes" id="UP000253083">
    <property type="component" value="Unassembled WGS sequence"/>
</dbReference>
<name>A0A395JFU6_9GAMM</name>
<dbReference type="Gene3D" id="2.40.70.10">
    <property type="entry name" value="Acid Proteases"/>
    <property type="match status" value="1"/>
</dbReference>
<dbReference type="OrthoDB" id="185963at2"/>
<accession>A0A395JFU6</accession>
<dbReference type="InterPro" id="IPR001969">
    <property type="entry name" value="Aspartic_peptidase_AS"/>
</dbReference>
<dbReference type="EMBL" id="QNRT01000008">
    <property type="protein sequence ID" value="RBP48291.1"/>
    <property type="molecule type" value="Genomic_DNA"/>
</dbReference>
<evidence type="ECO:0000256" key="1">
    <source>
        <dbReference type="SAM" id="SignalP"/>
    </source>
</evidence>
<proteinExistence type="predicted"/>
<gene>
    <name evidence="2" type="ORF">DFR28_10820</name>
</gene>
<dbReference type="InParanoid" id="A0A395JFU6"/>
<sequence length="217" mass="23293">MIKQLLMIFLLLSISSVAYAKSVTAIALFNDRAMLSIDGTKPKIVRAGSSYRGVELVSSNTKEAVISVNGQRETLTLNSTTRLKHSLGAKPSASYAEEVTLFVNDAGFFESDGSIDGKGIRFLVDTGASLVVLSSEQAERVGVDYLSGQMGYANTASGTAPMYSVELDEVSIGGIRINNVRAGVIVGNYPLKPLLGMTFLSRLNMNRTGNTMVLKRR</sequence>
<dbReference type="AlphaFoldDB" id="A0A395JFU6"/>
<reference evidence="2 3" key="1">
    <citation type="submission" date="2018-06" db="EMBL/GenBank/DDBJ databases">
        <title>Genomic Encyclopedia of Type Strains, Phase IV (KMG-IV): sequencing the most valuable type-strain genomes for metagenomic binning, comparative biology and taxonomic classification.</title>
        <authorList>
            <person name="Goeker M."/>
        </authorList>
    </citation>
    <scope>NUCLEOTIDE SEQUENCE [LARGE SCALE GENOMIC DNA]</scope>
    <source>
        <strain evidence="2 3">DSM 24032</strain>
    </source>
</reference>
<dbReference type="Pfam" id="PF13975">
    <property type="entry name" value="gag-asp_proteas"/>
    <property type="match status" value="1"/>
</dbReference>
<evidence type="ECO:0000313" key="2">
    <source>
        <dbReference type="EMBL" id="RBP48291.1"/>
    </source>
</evidence>
<comment type="caution">
    <text evidence="2">The sequence shown here is derived from an EMBL/GenBank/DDBJ whole genome shotgun (WGS) entry which is preliminary data.</text>
</comment>
<keyword evidence="2" id="KW-0378">Hydrolase</keyword>
<dbReference type="RefSeq" id="WP_113955773.1">
    <property type="nucleotide sequence ID" value="NZ_QNRT01000008.1"/>
</dbReference>
<feature type="signal peptide" evidence="1">
    <location>
        <begin position="1"/>
        <end position="20"/>
    </location>
</feature>
<keyword evidence="2" id="KW-0645">Protease</keyword>
<dbReference type="SUPFAM" id="SSF50630">
    <property type="entry name" value="Acid proteases"/>
    <property type="match status" value="1"/>
</dbReference>
<dbReference type="InterPro" id="IPR011969">
    <property type="entry name" value="Clan_AA_Asp_peptidase_C"/>
</dbReference>
<keyword evidence="3" id="KW-1185">Reference proteome</keyword>
<dbReference type="NCBIfam" id="TIGR02281">
    <property type="entry name" value="clan_AA_DTGA"/>
    <property type="match status" value="1"/>
</dbReference>
<feature type="chain" id="PRO_5017208657" evidence="1">
    <location>
        <begin position="21"/>
        <end position="217"/>
    </location>
</feature>
<evidence type="ECO:0000313" key="3">
    <source>
        <dbReference type="Proteomes" id="UP000253083"/>
    </source>
</evidence>
<organism evidence="2 3">
    <name type="scientific">Arenicella xantha</name>
    <dbReference type="NCBI Taxonomy" id="644221"/>
    <lineage>
        <taxon>Bacteria</taxon>
        <taxon>Pseudomonadati</taxon>
        <taxon>Pseudomonadota</taxon>
        <taxon>Gammaproteobacteria</taxon>
        <taxon>Arenicellales</taxon>
        <taxon>Arenicellaceae</taxon>
        <taxon>Arenicella</taxon>
    </lineage>
</organism>
<dbReference type="InterPro" id="IPR034122">
    <property type="entry name" value="Retropepsin-like_bacterial"/>
</dbReference>
<protein>
    <submittedName>
        <fullName evidence="2">Aspartyl protease family protein</fullName>
    </submittedName>
</protein>
<dbReference type="CDD" id="cd05483">
    <property type="entry name" value="retropepsin_like_bacteria"/>
    <property type="match status" value="1"/>
</dbReference>
<dbReference type="GO" id="GO:0004190">
    <property type="term" value="F:aspartic-type endopeptidase activity"/>
    <property type="evidence" value="ECO:0007669"/>
    <property type="project" value="InterPro"/>
</dbReference>
<keyword evidence="1" id="KW-0732">Signal</keyword>
<dbReference type="PROSITE" id="PS00141">
    <property type="entry name" value="ASP_PROTEASE"/>
    <property type="match status" value="1"/>
</dbReference>
<dbReference type="GO" id="GO:0006508">
    <property type="term" value="P:proteolysis"/>
    <property type="evidence" value="ECO:0007669"/>
    <property type="project" value="UniProtKB-KW"/>
</dbReference>